<accession>A0A6A5K1L1</accession>
<dbReference type="Proteomes" id="UP000800040">
    <property type="component" value="Unassembled WGS sequence"/>
</dbReference>
<evidence type="ECO:0000313" key="1">
    <source>
        <dbReference type="EMBL" id="KAF1829966.1"/>
    </source>
</evidence>
<protein>
    <submittedName>
        <fullName evidence="1">Uncharacterized protein</fullName>
    </submittedName>
</protein>
<organism evidence="1 2">
    <name type="scientific">Decorospora gaudefroyi</name>
    <dbReference type="NCBI Taxonomy" id="184978"/>
    <lineage>
        <taxon>Eukaryota</taxon>
        <taxon>Fungi</taxon>
        <taxon>Dikarya</taxon>
        <taxon>Ascomycota</taxon>
        <taxon>Pezizomycotina</taxon>
        <taxon>Dothideomycetes</taxon>
        <taxon>Pleosporomycetidae</taxon>
        <taxon>Pleosporales</taxon>
        <taxon>Pleosporineae</taxon>
        <taxon>Pleosporaceae</taxon>
        <taxon>Decorospora</taxon>
    </lineage>
</organism>
<sequence>MWRWTASETRVGVRCGIHRPDPSGFEGLQYETLCEGGYPGAPEEREEVPFLNWSKALSLIEMVGELVGVGLREWLEQHYIERLERMS</sequence>
<gene>
    <name evidence="1" type="ORF">BDW02DRAFT_609990</name>
</gene>
<reference evidence="1" key="1">
    <citation type="submission" date="2020-01" db="EMBL/GenBank/DDBJ databases">
        <authorList>
            <consortium name="DOE Joint Genome Institute"/>
            <person name="Haridas S."/>
            <person name="Albert R."/>
            <person name="Binder M."/>
            <person name="Bloem J."/>
            <person name="Labutti K."/>
            <person name="Salamov A."/>
            <person name="Andreopoulos B."/>
            <person name="Baker S.E."/>
            <person name="Barry K."/>
            <person name="Bills G."/>
            <person name="Bluhm B.H."/>
            <person name="Cannon C."/>
            <person name="Castanera R."/>
            <person name="Culley D.E."/>
            <person name="Daum C."/>
            <person name="Ezra D."/>
            <person name="Gonzalez J.B."/>
            <person name="Henrissat B."/>
            <person name="Kuo A."/>
            <person name="Liang C."/>
            <person name="Lipzen A."/>
            <person name="Lutzoni F."/>
            <person name="Magnuson J."/>
            <person name="Mondo S."/>
            <person name="Nolan M."/>
            <person name="Ohm R."/>
            <person name="Pangilinan J."/>
            <person name="Park H.-J."/>
            <person name="Ramirez L."/>
            <person name="Alfaro M."/>
            <person name="Sun H."/>
            <person name="Tritt A."/>
            <person name="Yoshinaga Y."/>
            <person name="Zwiers L.-H."/>
            <person name="Turgeon B.G."/>
            <person name="Goodwin S.B."/>
            <person name="Spatafora J.W."/>
            <person name="Crous P.W."/>
            <person name="Grigoriev I.V."/>
        </authorList>
    </citation>
    <scope>NUCLEOTIDE SEQUENCE</scope>
    <source>
        <strain evidence="1">P77</strain>
    </source>
</reference>
<dbReference type="EMBL" id="ML975416">
    <property type="protein sequence ID" value="KAF1829966.1"/>
    <property type="molecule type" value="Genomic_DNA"/>
</dbReference>
<dbReference type="AlphaFoldDB" id="A0A6A5K1L1"/>
<evidence type="ECO:0000313" key="2">
    <source>
        <dbReference type="Proteomes" id="UP000800040"/>
    </source>
</evidence>
<name>A0A6A5K1L1_9PLEO</name>
<keyword evidence="2" id="KW-1185">Reference proteome</keyword>
<proteinExistence type="predicted"/>